<dbReference type="EMBL" id="JAAXOW010000001">
    <property type="protein sequence ID" value="NKX92551.1"/>
    <property type="molecule type" value="Genomic_DNA"/>
</dbReference>
<proteinExistence type="predicted"/>
<reference evidence="2 3" key="1">
    <citation type="submission" date="2020-04" db="EMBL/GenBank/DDBJ databases">
        <title>MicrobeNet Type strains.</title>
        <authorList>
            <person name="Nicholson A.C."/>
        </authorList>
    </citation>
    <scope>NUCLEOTIDE SEQUENCE [LARGE SCALE GENOMIC DNA]</scope>
    <source>
        <strain evidence="2 3">ATCC BAA-789</strain>
    </source>
</reference>
<evidence type="ECO:0000256" key="1">
    <source>
        <dbReference type="SAM" id="Phobius"/>
    </source>
</evidence>
<protein>
    <submittedName>
        <fullName evidence="2">DUF4235 domain-containing protein</fullName>
    </submittedName>
</protein>
<dbReference type="Proteomes" id="UP000774283">
    <property type="component" value="Unassembled WGS sequence"/>
</dbReference>
<keyword evidence="1" id="KW-1133">Transmembrane helix</keyword>
<keyword evidence="1" id="KW-0472">Membrane</keyword>
<dbReference type="RefSeq" id="WP_168446574.1">
    <property type="nucleotide sequence ID" value="NZ_JAAXOW010000001.1"/>
</dbReference>
<evidence type="ECO:0000313" key="2">
    <source>
        <dbReference type="EMBL" id="NKX92551.1"/>
    </source>
</evidence>
<keyword evidence="3" id="KW-1185">Reference proteome</keyword>
<sequence>MADDNDDGMVDKLILIGTSALAAWLAQKVLGAVWKKTTGHDAPKDPLENDSTIAGIVTFAAVTGAVAALSRIAANKGARKVTSRIAAGRALKASR</sequence>
<name>A0A9X5FEL8_9MICO</name>
<evidence type="ECO:0000313" key="3">
    <source>
        <dbReference type="Proteomes" id="UP000774283"/>
    </source>
</evidence>
<keyword evidence="1" id="KW-0812">Transmembrane</keyword>
<dbReference type="AlphaFoldDB" id="A0A9X5FEL8"/>
<feature type="transmembrane region" description="Helical" evidence="1">
    <location>
        <begin position="12"/>
        <end position="33"/>
    </location>
</feature>
<accession>A0A9X5FEL8</accession>
<gene>
    <name evidence="2" type="ORF">HF995_04555</name>
</gene>
<comment type="caution">
    <text evidence="2">The sequence shown here is derived from an EMBL/GenBank/DDBJ whole genome shotgun (WGS) entry which is preliminary data.</text>
</comment>
<feature type="transmembrane region" description="Helical" evidence="1">
    <location>
        <begin position="53"/>
        <end position="74"/>
    </location>
</feature>
<dbReference type="InterPro" id="IPR025329">
    <property type="entry name" value="DUF4235"/>
</dbReference>
<dbReference type="Pfam" id="PF14019">
    <property type="entry name" value="DUF4235"/>
    <property type="match status" value="1"/>
</dbReference>
<organism evidence="2 3">
    <name type="scientific">Sanguibacter hominis ATCC BAA-789</name>
    <dbReference type="NCBI Taxonomy" id="1312740"/>
    <lineage>
        <taxon>Bacteria</taxon>
        <taxon>Bacillati</taxon>
        <taxon>Actinomycetota</taxon>
        <taxon>Actinomycetes</taxon>
        <taxon>Micrococcales</taxon>
        <taxon>Sanguibacteraceae</taxon>
        <taxon>Sanguibacter</taxon>
    </lineage>
</organism>